<protein>
    <submittedName>
        <fullName evidence="1">Uncharacterized protein</fullName>
    </submittedName>
</protein>
<reference evidence="2" key="2">
    <citation type="submission" date="2014-08" db="EMBL/GenBank/DDBJ databases">
        <title>Complete genome of Weissella ceti strain WS74 isolated from diseased rainbow trout in Brazil.</title>
        <authorList>
            <person name="Figueiredo H.C.P."/>
            <person name="Leal C.A.G."/>
            <person name="Pereira F.L."/>
            <person name="Soares S.C."/>
            <person name="Dorella F.A."/>
            <person name="Carvalho A.F."/>
            <person name="Azevedo V.A.C."/>
        </authorList>
    </citation>
    <scope>NUCLEOTIDE SEQUENCE [LARGE SCALE GENOMIC DNA]</scope>
    <source>
        <strain evidence="2">WS74</strain>
    </source>
</reference>
<dbReference type="Proteomes" id="UP000029079">
    <property type="component" value="Chromosome"/>
</dbReference>
<dbReference type="RefSeq" id="WP_038536285.1">
    <property type="nucleotide sequence ID" value="NZ_CP009223.1"/>
</dbReference>
<dbReference type="EMBL" id="CP009223">
    <property type="protein sequence ID" value="AIM63092.1"/>
    <property type="molecule type" value="Genomic_DNA"/>
</dbReference>
<dbReference type="KEGG" id="wct:WS74_0840"/>
<dbReference type="AlphaFoldDB" id="A0A088GLF8"/>
<name>A0A088GLF8_9LACO</name>
<accession>A0A088GLF8</accession>
<sequence>MNENNETNSTEETKIDDSKMLLYGVYGDIKIKGGEVKFTVAIPLNEMSEKLAKLAENSGEKTQIALGFMQTELNV</sequence>
<reference evidence="1 2" key="1">
    <citation type="journal article" date="2014" name="Genome Announc.">
        <title>Complete Genome Sequences of Fish Pathogenic Weissella ceti Strains WS74 and WS105.</title>
        <authorList>
            <person name="Figueiredo H.C."/>
            <person name="Leal C.A."/>
            <person name="Dorella F.A."/>
            <person name="Carvalho A.F."/>
            <person name="Soares S.C."/>
            <person name="Pereira F.L."/>
            <person name="Azevedo V.A."/>
        </authorList>
    </citation>
    <scope>NUCLEOTIDE SEQUENCE [LARGE SCALE GENOMIC DNA]</scope>
    <source>
        <strain evidence="1 2">WS74</strain>
    </source>
</reference>
<evidence type="ECO:0000313" key="1">
    <source>
        <dbReference type="EMBL" id="AIM63092.1"/>
    </source>
</evidence>
<organism evidence="1 2">
    <name type="scientific">Weissella ceti</name>
    <dbReference type="NCBI Taxonomy" id="759620"/>
    <lineage>
        <taxon>Bacteria</taxon>
        <taxon>Bacillati</taxon>
        <taxon>Bacillota</taxon>
        <taxon>Bacilli</taxon>
        <taxon>Lactobacillales</taxon>
        <taxon>Lactobacillaceae</taxon>
        <taxon>Weissella</taxon>
    </lineage>
</organism>
<keyword evidence="2" id="KW-1185">Reference proteome</keyword>
<gene>
    <name evidence="1" type="ORF">WS74_0840</name>
</gene>
<evidence type="ECO:0000313" key="2">
    <source>
        <dbReference type="Proteomes" id="UP000029079"/>
    </source>
</evidence>
<proteinExistence type="predicted"/>